<dbReference type="EMBL" id="AMZH03007796">
    <property type="protein sequence ID" value="RRT60419.1"/>
    <property type="molecule type" value="Genomic_DNA"/>
</dbReference>
<name>A0A426Z8W8_ENSVE</name>
<accession>A0A426Z8W8</accession>
<comment type="caution">
    <text evidence="2">The sequence shown here is derived from an EMBL/GenBank/DDBJ whole genome shotgun (WGS) entry which is preliminary data.</text>
</comment>
<evidence type="ECO:0000313" key="3">
    <source>
        <dbReference type="Proteomes" id="UP000287651"/>
    </source>
</evidence>
<dbReference type="AlphaFoldDB" id="A0A426Z8W8"/>
<comment type="similarity">
    <text evidence="1">Belongs to the ARG7 family.</text>
</comment>
<proteinExistence type="inferred from homology"/>
<sequence length="75" mass="8376">MIPVTHLHHPLLVDLLDKAHHQSAGPLRLPCSVDDFLHIRWLIGHQSSADSLVACPVHTCPFYYSRSSHNCKAAL</sequence>
<dbReference type="GO" id="GO:0009733">
    <property type="term" value="P:response to auxin"/>
    <property type="evidence" value="ECO:0007669"/>
    <property type="project" value="InterPro"/>
</dbReference>
<protein>
    <submittedName>
        <fullName evidence="2">Uncharacterized protein</fullName>
    </submittedName>
</protein>
<organism evidence="2 3">
    <name type="scientific">Ensete ventricosum</name>
    <name type="common">Abyssinian banana</name>
    <name type="synonym">Musa ensete</name>
    <dbReference type="NCBI Taxonomy" id="4639"/>
    <lineage>
        <taxon>Eukaryota</taxon>
        <taxon>Viridiplantae</taxon>
        <taxon>Streptophyta</taxon>
        <taxon>Embryophyta</taxon>
        <taxon>Tracheophyta</taxon>
        <taxon>Spermatophyta</taxon>
        <taxon>Magnoliopsida</taxon>
        <taxon>Liliopsida</taxon>
        <taxon>Zingiberales</taxon>
        <taxon>Musaceae</taxon>
        <taxon>Ensete</taxon>
    </lineage>
</organism>
<gene>
    <name evidence="2" type="ORF">B296_00035677</name>
</gene>
<dbReference type="InterPro" id="IPR003676">
    <property type="entry name" value="SAUR_fam"/>
</dbReference>
<evidence type="ECO:0000256" key="1">
    <source>
        <dbReference type="ARBA" id="ARBA00006974"/>
    </source>
</evidence>
<dbReference type="Pfam" id="PF02519">
    <property type="entry name" value="Auxin_inducible"/>
    <property type="match status" value="1"/>
</dbReference>
<evidence type="ECO:0000313" key="2">
    <source>
        <dbReference type="EMBL" id="RRT60419.1"/>
    </source>
</evidence>
<dbReference type="Proteomes" id="UP000287651">
    <property type="component" value="Unassembled WGS sequence"/>
</dbReference>
<reference evidence="2 3" key="1">
    <citation type="journal article" date="2014" name="Agronomy (Basel)">
        <title>A Draft Genome Sequence for Ensete ventricosum, the Drought-Tolerant Tree Against Hunger.</title>
        <authorList>
            <person name="Harrison J."/>
            <person name="Moore K.A."/>
            <person name="Paszkiewicz K."/>
            <person name="Jones T."/>
            <person name="Grant M."/>
            <person name="Ambacheew D."/>
            <person name="Muzemil S."/>
            <person name="Studholme D.J."/>
        </authorList>
    </citation>
    <scope>NUCLEOTIDE SEQUENCE [LARGE SCALE GENOMIC DNA]</scope>
</reference>